<reference evidence="2" key="1">
    <citation type="journal article" date="2016" name="Nat. Genet.">
        <title>A high-quality carrot genome assembly provides new insights into carotenoid accumulation and asterid genome evolution.</title>
        <authorList>
            <person name="Iorizzo M."/>
            <person name="Ellison S."/>
            <person name="Senalik D."/>
            <person name="Zeng P."/>
            <person name="Satapoomin P."/>
            <person name="Huang J."/>
            <person name="Bowman M."/>
            <person name="Iovene M."/>
            <person name="Sanseverino W."/>
            <person name="Cavagnaro P."/>
            <person name="Yildiz M."/>
            <person name="Macko-Podgorni A."/>
            <person name="Moranska E."/>
            <person name="Grzebelus E."/>
            <person name="Grzebelus D."/>
            <person name="Ashrafi H."/>
            <person name="Zheng Z."/>
            <person name="Cheng S."/>
            <person name="Spooner D."/>
            <person name="Van Deynze A."/>
            <person name="Simon P."/>
        </authorList>
    </citation>
    <scope>NUCLEOTIDE SEQUENCE</scope>
    <source>
        <tissue evidence="2">Leaf</tissue>
    </source>
</reference>
<accession>A0A175YBA2</accession>
<dbReference type="AlphaFoldDB" id="A0A175YBA2"/>
<evidence type="ECO:0000259" key="1">
    <source>
        <dbReference type="Pfam" id="PF04195"/>
    </source>
</evidence>
<organism evidence="2 3">
    <name type="scientific">Daucus carota subsp. sativus</name>
    <name type="common">Carrot</name>
    <dbReference type="NCBI Taxonomy" id="79200"/>
    <lineage>
        <taxon>Eukaryota</taxon>
        <taxon>Viridiplantae</taxon>
        <taxon>Streptophyta</taxon>
        <taxon>Embryophyta</taxon>
        <taxon>Tracheophyta</taxon>
        <taxon>Spermatophyta</taxon>
        <taxon>Magnoliopsida</taxon>
        <taxon>eudicotyledons</taxon>
        <taxon>Gunneridae</taxon>
        <taxon>Pentapetalae</taxon>
        <taxon>asterids</taxon>
        <taxon>campanulids</taxon>
        <taxon>Apiales</taxon>
        <taxon>Apiaceae</taxon>
        <taxon>Apioideae</taxon>
        <taxon>Scandiceae</taxon>
        <taxon>Daucinae</taxon>
        <taxon>Daucus</taxon>
        <taxon>Daucus sect. Daucus</taxon>
    </lineage>
</organism>
<protein>
    <recommendedName>
        <fullName evidence="1">Transposase (putative) gypsy type domain-containing protein</fullName>
    </recommendedName>
</protein>
<dbReference type="InterPro" id="IPR007321">
    <property type="entry name" value="Transposase_28"/>
</dbReference>
<feature type="domain" description="Transposase (putative) gypsy type" evidence="1">
    <location>
        <begin position="135"/>
        <end position="199"/>
    </location>
</feature>
<reference evidence="2" key="2">
    <citation type="submission" date="2022-03" db="EMBL/GenBank/DDBJ databases">
        <title>Draft title - Genomic analysis of global carrot germplasm unveils the trajectory of domestication and the origin of high carotenoid orange carrot.</title>
        <authorList>
            <person name="Iorizzo M."/>
            <person name="Ellison S."/>
            <person name="Senalik D."/>
            <person name="Macko-Podgorni A."/>
            <person name="Grzebelus D."/>
            <person name="Bostan H."/>
            <person name="Rolling W."/>
            <person name="Curaba J."/>
            <person name="Simon P."/>
        </authorList>
    </citation>
    <scope>NUCLEOTIDE SEQUENCE</scope>
    <source>
        <tissue evidence="2">Leaf</tissue>
    </source>
</reference>
<name>A0A175YBA2_DAUCS</name>
<sequence length="432" mass="49252">MSRRVKGPRSRSLRGLGQANIRTVVSLLNEDGSWGDSPHFQVPEVARLDKEDYFRSYDGYYRDHGILPPVFDEKELAVTFGEYDGLRYPSSFNAREHGDKISRAFQIGGAYSWRVARPEERLYSRPADGSIAIPLSHFKAGLRPRMHRFFIALFRQEFRCSPAQFSPNAIRLILWFIAACHQLGRQPTFKSFFSIFFVKSSKREPFYELVQYARTHRLGAAVGGYHPVDTPRCMKNWWNEFIMLRGGEWSYMPGMTTEVVVTYKIPAALQTQEVLEWLRRLVHVFGAALPISEFYHVSNLKKLTLYSPRAMEGEDFTWDVNDESWNGFMSSYAPVPDHLRKKKKKCVVEESNDDVDSDDLSEGVDYMDDVVEGVSGTAVVDDWDDDMPLAKAGRARRLLLKSSARDPDATGSVPISDGSALNIPGFLNYLRA</sequence>
<proteinExistence type="predicted"/>
<evidence type="ECO:0000313" key="3">
    <source>
        <dbReference type="Proteomes" id="UP000077755"/>
    </source>
</evidence>
<dbReference type="Gramene" id="KZM80570">
    <property type="protein sequence ID" value="KZM80570"/>
    <property type="gene ID" value="DCAR_032100"/>
</dbReference>
<evidence type="ECO:0000313" key="2">
    <source>
        <dbReference type="EMBL" id="WOG86053.1"/>
    </source>
</evidence>
<dbReference type="Proteomes" id="UP000077755">
    <property type="component" value="Chromosome 2"/>
</dbReference>
<dbReference type="Pfam" id="PF04195">
    <property type="entry name" value="Transposase_28"/>
    <property type="match status" value="1"/>
</dbReference>
<dbReference type="EMBL" id="CP093344">
    <property type="protein sequence ID" value="WOG86053.1"/>
    <property type="molecule type" value="Genomic_DNA"/>
</dbReference>
<gene>
    <name evidence="2" type="ORF">DCAR_0205251</name>
</gene>
<keyword evidence="3" id="KW-1185">Reference proteome</keyword>